<dbReference type="GeneID" id="36841543"/>
<evidence type="ECO:0000313" key="2">
    <source>
        <dbReference type="EMBL" id="AVK77088.1"/>
    </source>
</evidence>
<protein>
    <submittedName>
        <fullName evidence="2">BTB domain containing protein</fullName>
    </submittedName>
</protein>
<feature type="domain" description="BTB" evidence="1">
    <location>
        <begin position="31"/>
        <end position="111"/>
    </location>
</feature>
<dbReference type="EMBL" id="MG011691">
    <property type="protein sequence ID" value="AVK77088.1"/>
    <property type="molecule type" value="Genomic_DNA"/>
</dbReference>
<sequence length="212" mass="23051">MTCSVSASIADASVACTMAQAFPVDLRHVGCDCMIRLRSASAPDDAPYIMAHRAVLSRAGYFASLFRHTKPDSIYQGTDAGGWTFYAVYTIEAPFGVPVIQFLIDCLYASQALGRANAADPITDAIDVAGACYFLQMPTPYTDVFVETAIDTVAKHAPPAPTVVLARLCVLVRCMLDAGVYRDDNRRTLFNRVIAVLSPRDADLFGRLYFCT</sequence>
<dbReference type="Proteomes" id="UP000249758">
    <property type="component" value="Segment"/>
</dbReference>
<proteinExistence type="predicted"/>
<dbReference type="InterPro" id="IPR000210">
    <property type="entry name" value="BTB/POZ_dom"/>
</dbReference>
<accession>A0A2U7UF42</accession>
<organism evidence="2">
    <name type="scientific">Pandoravirus macleodensis</name>
    <dbReference type="NCBI Taxonomy" id="2107707"/>
    <lineage>
        <taxon>Viruses</taxon>
        <taxon>Pandoravirus</taxon>
    </lineage>
</organism>
<reference evidence="2" key="1">
    <citation type="journal article" date="2018" name="Nat. Commun.">
        <title>Diversity and evolution of the emerging Pandoraviridae family.</title>
        <authorList>
            <person name="Legendre M."/>
            <person name="Fabre E."/>
            <person name="Poirot O."/>
            <person name="Jeudy S."/>
            <person name="Lartigue A."/>
            <person name="Alempic J.M."/>
            <person name="Beucher L."/>
            <person name="Philippe N."/>
            <person name="Bertaux L."/>
            <person name="Christo-Foroux E."/>
            <person name="Labadie K."/>
            <person name="Coute Y."/>
            <person name="Abergel C."/>
            <person name="Claverie J.M."/>
        </authorList>
    </citation>
    <scope>NUCLEOTIDE SEQUENCE [LARGE SCALE GENOMIC DNA]</scope>
    <source>
        <strain evidence="2">Macleodensis</strain>
    </source>
</reference>
<dbReference type="PROSITE" id="PS50097">
    <property type="entry name" value="BTB"/>
    <property type="match status" value="1"/>
</dbReference>
<name>A0A2U7UF42_9VIRU</name>
<dbReference type="KEGG" id="vg:36841543"/>
<gene>
    <name evidence="2" type="ORF">pmac_cds_400</name>
</gene>
<dbReference type="RefSeq" id="YP_009481084.1">
    <property type="nucleotide sequence ID" value="NC_037665.1"/>
</dbReference>
<evidence type="ECO:0000259" key="1">
    <source>
        <dbReference type="PROSITE" id="PS50097"/>
    </source>
</evidence>